<dbReference type="Gene3D" id="1.10.10.540">
    <property type="entry name" value="XPC-binding domain"/>
    <property type="match status" value="1"/>
</dbReference>
<gene>
    <name evidence="2" type="ORF">NIES2119_15940</name>
</gene>
<evidence type="ECO:0000256" key="1">
    <source>
        <dbReference type="SAM" id="Phobius"/>
    </source>
</evidence>
<evidence type="ECO:0000313" key="3">
    <source>
        <dbReference type="Proteomes" id="UP000185860"/>
    </source>
</evidence>
<keyword evidence="1" id="KW-0472">Membrane</keyword>
<proteinExistence type="predicted"/>
<keyword evidence="1" id="KW-1133">Transmembrane helix</keyword>
<evidence type="ECO:0000313" key="2">
    <source>
        <dbReference type="EMBL" id="OKH36907.1"/>
    </source>
</evidence>
<comment type="caution">
    <text evidence="2">The sequence shown here is derived from an EMBL/GenBank/DDBJ whole genome shotgun (WGS) entry which is preliminary data.</text>
</comment>
<dbReference type="STRING" id="454136.NIES2119_15940"/>
<evidence type="ECO:0008006" key="4">
    <source>
        <dbReference type="Google" id="ProtNLM"/>
    </source>
</evidence>
<dbReference type="Proteomes" id="UP000185860">
    <property type="component" value="Unassembled WGS sequence"/>
</dbReference>
<dbReference type="GO" id="GO:0006289">
    <property type="term" value="P:nucleotide-excision repair"/>
    <property type="evidence" value="ECO:0007669"/>
    <property type="project" value="InterPro"/>
</dbReference>
<dbReference type="EMBL" id="MRCE01000014">
    <property type="protein sequence ID" value="OKH36907.1"/>
    <property type="molecule type" value="Genomic_DNA"/>
</dbReference>
<feature type="transmembrane region" description="Helical" evidence="1">
    <location>
        <begin position="20"/>
        <end position="40"/>
    </location>
</feature>
<sequence length="151" mass="17042">MYLVKLFFAGLTKMMQLTKLGLITVLAGTIWAFPAIGIFGDAVIKAQNVNSNNTDLSPSSIDLQQVQQLIKQNPALVEQAQQLLLQNPELVLMLVQQLMETNPQLLEQIQSNPQLVQQVGKQSQQIIQLLRDNPQLVQQLQQIMQNSRQKR</sequence>
<dbReference type="GO" id="GO:0043161">
    <property type="term" value="P:proteasome-mediated ubiquitin-dependent protein catabolic process"/>
    <property type="evidence" value="ECO:0007669"/>
    <property type="project" value="InterPro"/>
</dbReference>
<dbReference type="AlphaFoldDB" id="A0A1U7IIJ7"/>
<keyword evidence="1" id="KW-0812">Transmembrane</keyword>
<accession>A0A1U7IIJ7</accession>
<name>A0A1U7IIJ7_9CYAN</name>
<organism evidence="2 3">
    <name type="scientific">[Phormidium ambiguum] IAM M-71</name>
    <dbReference type="NCBI Taxonomy" id="454136"/>
    <lineage>
        <taxon>Bacteria</taxon>
        <taxon>Bacillati</taxon>
        <taxon>Cyanobacteriota</taxon>
        <taxon>Cyanophyceae</taxon>
        <taxon>Oscillatoriophycideae</taxon>
        <taxon>Aerosakkonematales</taxon>
        <taxon>Aerosakkonemataceae</taxon>
        <taxon>Floridanema</taxon>
    </lineage>
</organism>
<protein>
    <recommendedName>
        <fullName evidence="4">STI1 domain-containing protein</fullName>
    </recommendedName>
</protein>
<dbReference type="InterPro" id="IPR036353">
    <property type="entry name" value="XPC-bd_sf"/>
</dbReference>
<reference evidence="2 3" key="1">
    <citation type="submission" date="2016-11" db="EMBL/GenBank/DDBJ databases">
        <title>Draft Genome Sequences of Nine Cyanobacterial Strains from Diverse Habitats.</title>
        <authorList>
            <person name="Zhu T."/>
            <person name="Hou S."/>
            <person name="Lu X."/>
            <person name="Hess W.R."/>
        </authorList>
    </citation>
    <scope>NUCLEOTIDE SEQUENCE [LARGE SCALE GENOMIC DNA]</scope>
    <source>
        <strain evidence="2 3">IAM M-71</strain>
    </source>
</reference>
<dbReference type="GO" id="GO:0003684">
    <property type="term" value="F:damaged DNA binding"/>
    <property type="evidence" value="ECO:0007669"/>
    <property type="project" value="InterPro"/>
</dbReference>
<dbReference type="SUPFAM" id="SSF101238">
    <property type="entry name" value="XPC-binding domain"/>
    <property type="match status" value="1"/>
</dbReference>